<dbReference type="Proteomes" id="UP000053732">
    <property type="component" value="Unassembled WGS sequence"/>
</dbReference>
<proteinExistence type="predicted"/>
<gene>
    <name evidence="1" type="ORF">PCAMFM013_S016g000124</name>
</gene>
<organism evidence="1 2">
    <name type="scientific">Penicillium camemberti (strain FM 013)</name>
    <dbReference type="NCBI Taxonomy" id="1429867"/>
    <lineage>
        <taxon>Eukaryota</taxon>
        <taxon>Fungi</taxon>
        <taxon>Dikarya</taxon>
        <taxon>Ascomycota</taxon>
        <taxon>Pezizomycotina</taxon>
        <taxon>Eurotiomycetes</taxon>
        <taxon>Eurotiomycetidae</taxon>
        <taxon>Eurotiales</taxon>
        <taxon>Aspergillaceae</taxon>
        <taxon>Penicillium</taxon>
    </lineage>
</organism>
<sequence>MVTFLVEQGGAPDLQDPYRRTPIGYAIRNGHYEIEQILKDRVNVGMSLAQGI</sequence>
<dbReference type="AlphaFoldDB" id="A0A0G4PI15"/>
<dbReference type="InterPro" id="IPR036770">
    <property type="entry name" value="Ankyrin_rpt-contain_sf"/>
</dbReference>
<dbReference type="Gene3D" id="1.25.40.20">
    <property type="entry name" value="Ankyrin repeat-containing domain"/>
    <property type="match status" value="1"/>
</dbReference>
<name>A0A0G4PI15_PENC3</name>
<dbReference type="EMBL" id="HG793149">
    <property type="protein sequence ID" value="CRL25843.1"/>
    <property type="molecule type" value="Genomic_DNA"/>
</dbReference>
<reference evidence="1 2" key="1">
    <citation type="journal article" date="2014" name="Nat. Commun.">
        <title>Multiple recent horizontal transfers of a large genomic region in cheese making fungi.</title>
        <authorList>
            <person name="Cheeseman K."/>
            <person name="Ropars J."/>
            <person name="Renault P."/>
            <person name="Dupont J."/>
            <person name="Gouzy J."/>
            <person name="Branca A."/>
            <person name="Abraham A.L."/>
            <person name="Ceppi M."/>
            <person name="Conseiller E."/>
            <person name="Debuchy R."/>
            <person name="Malagnac F."/>
            <person name="Goarin A."/>
            <person name="Silar P."/>
            <person name="Lacoste S."/>
            <person name="Sallet E."/>
            <person name="Bensimon A."/>
            <person name="Giraud T."/>
            <person name="Brygoo Y."/>
        </authorList>
    </citation>
    <scope>NUCLEOTIDE SEQUENCE [LARGE SCALE GENOMIC DNA]</scope>
    <source>
        <strain evidence="2">FM 013</strain>
    </source>
</reference>
<evidence type="ECO:0000313" key="2">
    <source>
        <dbReference type="Proteomes" id="UP000053732"/>
    </source>
</evidence>
<accession>A0A0G4PI15</accession>
<protein>
    <submittedName>
        <fullName evidence="1">Ankyrin repeat-containing domain</fullName>
    </submittedName>
</protein>
<evidence type="ECO:0000313" key="1">
    <source>
        <dbReference type="EMBL" id="CRL25843.1"/>
    </source>
</evidence>
<dbReference type="SUPFAM" id="SSF48403">
    <property type="entry name" value="Ankyrin repeat"/>
    <property type="match status" value="1"/>
</dbReference>
<keyword evidence="2" id="KW-1185">Reference proteome</keyword>